<gene>
    <name evidence="1" type="ORF">CTRI78_v001513</name>
</gene>
<organism evidence="1 2">
    <name type="scientific">Colletotrichum trifolii</name>
    <dbReference type="NCBI Taxonomy" id="5466"/>
    <lineage>
        <taxon>Eukaryota</taxon>
        <taxon>Fungi</taxon>
        <taxon>Dikarya</taxon>
        <taxon>Ascomycota</taxon>
        <taxon>Pezizomycotina</taxon>
        <taxon>Sordariomycetes</taxon>
        <taxon>Hypocreomycetidae</taxon>
        <taxon>Glomerellales</taxon>
        <taxon>Glomerellaceae</taxon>
        <taxon>Colletotrichum</taxon>
        <taxon>Colletotrichum orbiculare species complex</taxon>
    </lineage>
</organism>
<dbReference type="Gene3D" id="3.30.710.10">
    <property type="entry name" value="Potassium Channel Kv1.1, Chain A"/>
    <property type="match status" value="1"/>
</dbReference>
<keyword evidence="2" id="KW-1185">Reference proteome</keyword>
<dbReference type="STRING" id="5466.A0A4R8RSI1"/>
<dbReference type="Proteomes" id="UP000295703">
    <property type="component" value="Unassembled WGS sequence"/>
</dbReference>
<evidence type="ECO:0000313" key="2">
    <source>
        <dbReference type="Proteomes" id="UP000295703"/>
    </source>
</evidence>
<evidence type="ECO:0000313" key="1">
    <source>
        <dbReference type="EMBL" id="TDZ71932.1"/>
    </source>
</evidence>
<protein>
    <recommendedName>
        <fullName evidence="3">BTB domain-containing protein</fullName>
    </recommendedName>
</protein>
<dbReference type="InterPro" id="IPR011333">
    <property type="entry name" value="SKP1/BTB/POZ_sf"/>
</dbReference>
<dbReference type="EMBL" id="RYZW01000008">
    <property type="protein sequence ID" value="TDZ71932.1"/>
    <property type="molecule type" value="Genomic_DNA"/>
</dbReference>
<reference evidence="1 2" key="1">
    <citation type="submission" date="2018-12" db="EMBL/GenBank/DDBJ databases">
        <title>Genome sequence and assembly of Colletotrichum trifolii.</title>
        <authorList>
            <person name="Gan P."/>
            <person name="Shirasu K."/>
        </authorList>
    </citation>
    <scope>NUCLEOTIDE SEQUENCE [LARGE SCALE GENOMIC DNA]</scope>
    <source>
        <strain evidence="1 2">543-2</strain>
    </source>
</reference>
<sequence>MSTAKQYALWYQKSSLTGEPHETVVLDKDGDLILDVGGAEQETPVEASHCPLPRITTARFLVCSKAMARISPVFKAMLYGPYTERKPPTGDWVVKLPEDKPEPMLAMLITAHGLVEKLPYREVCNVDDVVNMLVLADKYLFTHRVNEWFRDWVDLMVARRPYLGLSIREKFWVLWLALYLGHKDCFSDLFEDVVKNWTTSDESPVKSKTWFVVNSPTFPDKTTLLGKNLVSCTQLPLLTVSRGDSRCKKRSCRLYDSLATR</sequence>
<name>A0A4R8RSI1_COLTR</name>
<accession>A0A4R8RSI1</accession>
<proteinExistence type="predicted"/>
<comment type="caution">
    <text evidence="1">The sequence shown here is derived from an EMBL/GenBank/DDBJ whole genome shotgun (WGS) entry which is preliminary data.</text>
</comment>
<dbReference type="AlphaFoldDB" id="A0A4R8RSI1"/>
<evidence type="ECO:0008006" key="3">
    <source>
        <dbReference type="Google" id="ProtNLM"/>
    </source>
</evidence>